<dbReference type="EMBL" id="MG491503">
    <property type="protein sequence ID" value="AVX51676.1"/>
    <property type="molecule type" value="Genomic_DNA"/>
</dbReference>
<reference evidence="1" key="1">
    <citation type="journal article" date="2016" name="J. Biotechnol.">
        <title>Refined Pichia pastoris reference genome sequence.</title>
        <authorList>
            <person name="Sturmberger L."/>
            <person name="Chappell T."/>
            <person name="Geier M."/>
            <person name="Krainer F."/>
            <person name="Day K.J."/>
            <person name="Vide U."/>
            <person name="Trstenjak S."/>
            <person name="Schiefer A."/>
            <person name="Richardson T."/>
            <person name="Soriaga L."/>
            <person name="Darnhofer B."/>
            <person name="Birner-Gruenberger R."/>
            <person name="Glick B.S."/>
            <person name="Tolstorukov I."/>
            <person name="Cregg J."/>
            <person name="Madden K."/>
            <person name="Glieder A."/>
        </authorList>
    </citation>
    <scope>NUCLEOTIDE SEQUENCE</scope>
    <source>
        <strain evidence="1">CBS 7435</strain>
        <plasmid evidence="1">unnamed</plasmid>
    </source>
</reference>
<evidence type="ECO:0000313" key="1">
    <source>
        <dbReference type="EMBL" id="AVX51676.1"/>
    </source>
</evidence>
<protein>
    <submittedName>
        <fullName evidence="1">SsDNA binding protein-like protein</fullName>
    </submittedName>
</protein>
<organism evidence="1">
    <name type="scientific">Komagataella phaffii</name>
    <dbReference type="NCBI Taxonomy" id="460519"/>
    <lineage>
        <taxon>Eukaryota</taxon>
        <taxon>Fungi</taxon>
        <taxon>Dikarya</taxon>
        <taxon>Ascomycota</taxon>
        <taxon>Saccharomycotina</taxon>
        <taxon>Pichiomycetes</taxon>
        <taxon>Pichiales</taxon>
        <taxon>Pichiaceae</taxon>
        <taxon>Komagataella</taxon>
    </lineage>
</organism>
<dbReference type="InterPro" id="IPR035145">
    <property type="entry name" value="DUF5482"/>
</dbReference>
<keyword evidence="1" id="KW-0614">Plasmid</keyword>
<proteinExistence type="predicted"/>
<geneLocation type="plasmid" evidence="1">
    <name>unnamed</name>
</geneLocation>
<dbReference type="AlphaFoldDB" id="A0A1B2MJG2"/>
<dbReference type="Pfam" id="PF17579">
    <property type="entry name" value="DUF5482"/>
    <property type="match status" value="1"/>
</dbReference>
<sequence length="157" mass="17968">MLYDKIDTDLISLGTPKKFKNEENKSITPVFYNGESLDFSLKNKYVQVEGIEENIYNKEYITIKSKQYGEFISDVCNKLGAFNPIQFDGSFRAVINDKSKIDKKLKNATFNACISLNIPTVYKDGDKTTVQVYVKDLVVIKIIEDLEIDFDKLELAI</sequence>
<reference evidence="1" key="2">
    <citation type="submission" date="2017-11" db="EMBL/GenBank/DDBJ databases">
        <authorList>
            <person name="Han C.G."/>
        </authorList>
    </citation>
    <scope>NUCLEOTIDE SEQUENCE</scope>
    <source>
        <strain evidence="1">CBS 7435</strain>
        <plasmid evidence="1">unnamed</plasmid>
    </source>
</reference>
<name>A0A1B2MJG2_9ASCO</name>
<accession>A0A1B2MJG2</accession>